<feature type="chain" id="PRO_5035319159" description="Pherophorin domain-containing protein" evidence="2">
    <location>
        <begin position="30"/>
        <end position="408"/>
    </location>
</feature>
<dbReference type="PRINTS" id="PR01217">
    <property type="entry name" value="PRICHEXTENSN"/>
</dbReference>
<keyword evidence="2" id="KW-0732">Signal</keyword>
<sequence>ATPTMAPPLSALASVLVLALAWSSSGSSAQEDLEAFDISADALTAVAMKSTSVVPYFPFFECSQDPASYSLAPVIRNMGGGQYCFTLLTTLCDHQCCNVDLKKVEFNVYESCLVSGASVSATINGIPTQVLPSYDRPQYGPPGSAILRVTQLGLNTSNNLDQICITLKPNRAGLGCTTLEQMCVPPAGMGPGSCLAAMFDYSLNCCPTVPVGYKPPPPPSPPPPSPPPPSPSPPPPSPPPPSPPPPPPSPPPPPPPSPPPPPPPPSPPPPPPPSPPPPPPPPSPPPPPPPSPPPPPPPSPPPPPPPSPPPSPAPSPPPPPPPSPPPSPPPPPPPSPPPPPPSPPPPPPPSPPPPPPPSPPPPPPPSPPPSPPPPPPPSPPSPPPSPPPPPPSPPPFPPPSPPPPPPPS</sequence>
<evidence type="ECO:0000313" key="5">
    <source>
        <dbReference type="Proteomes" id="UP000747399"/>
    </source>
</evidence>
<evidence type="ECO:0000259" key="3">
    <source>
        <dbReference type="Pfam" id="PF12499"/>
    </source>
</evidence>
<dbReference type="EMBL" id="BNCO01000038">
    <property type="protein sequence ID" value="GIL60115.1"/>
    <property type="molecule type" value="Genomic_DNA"/>
</dbReference>
<feature type="signal peptide" evidence="2">
    <location>
        <begin position="1"/>
        <end position="29"/>
    </location>
</feature>
<proteinExistence type="predicted"/>
<reference evidence="4" key="1">
    <citation type="journal article" date="2021" name="Proc. Natl. Acad. Sci. U.S.A.">
        <title>Three genomes in the algal genus Volvox reveal the fate of a haploid sex-determining region after a transition to homothallism.</title>
        <authorList>
            <person name="Yamamoto K."/>
            <person name="Hamaji T."/>
            <person name="Kawai-Toyooka H."/>
            <person name="Matsuzaki R."/>
            <person name="Takahashi F."/>
            <person name="Nishimura Y."/>
            <person name="Kawachi M."/>
            <person name="Noguchi H."/>
            <person name="Minakuchi Y."/>
            <person name="Umen J.G."/>
            <person name="Toyoda A."/>
            <person name="Nozaki H."/>
        </authorList>
    </citation>
    <scope>NUCLEOTIDE SEQUENCE</scope>
    <source>
        <strain evidence="4">NIES-3780</strain>
    </source>
</reference>
<dbReference type="Pfam" id="PF12499">
    <property type="entry name" value="DUF3707"/>
    <property type="match status" value="1"/>
</dbReference>
<accession>A0A8J4BF82</accession>
<feature type="region of interest" description="Disordered" evidence="1">
    <location>
        <begin position="216"/>
        <end position="408"/>
    </location>
</feature>
<evidence type="ECO:0000313" key="4">
    <source>
        <dbReference type="EMBL" id="GIL60115.1"/>
    </source>
</evidence>
<gene>
    <name evidence="4" type="ORF">Vafri_14750</name>
</gene>
<protein>
    <recommendedName>
        <fullName evidence="3">Pherophorin domain-containing protein</fullName>
    </recommendedName>
</protein>
<organism evidence="4 5">
    <name type="scientific">Volvox africanus</name>
    <dbReference type="NCBI Taxonomy" id="51714"/>
    <lineage>
        <taxon>Eukaryota</taxon>
        <taxon>Viridiplantae</taxon>
        <taxon>Chlorophyta</taxon>
        <taxon>core chlorophytes</taxon>
        <taxon>Chlorophyceae</taxon>
        <taxon>CS clade</taxon>
        <taxon>Chlamydomonadales</taxon>
        <taxon>Volvocaceae</taxon>
        <taxon>Volvox</taxon>
    </lineage>
</organism>
<dbReference type="AlphaFoldDB" id="A0A8J4BF82"/>
<feature type="non-terminal residue" evidence="4">
    <location>
        <position position="408"/>
    </location>
</feature>
<dbReference type="Proteomes" id="UP000747399">
    <property type="component" value="Unassembled WGS sequence"/>
</dbReference>
<dbReference type="InterPro" id="IPR024616">
    <property type="entry name" value="Pherophorin"/>
</dbReference>
<feature type="non-terminal residue" evidence="4">
    <location>
        <position position="1"/>
    </location>
</feature>
<feature type="domain" description="Pherophorin" evidence="3">
    <location>
        <begin position="57"/>
        <end position="207"/>
    </location>
</feature>
<keyword evidence="5" id="KW-1185">Reference proteome</keyword>
<comment type="caution">
    <text evidence="4">The sequence shown here is derived from an EMBL/GenBank/DDBJ whole genome shotgun (WGS) entry which is preliminary data.</text>
</comment>
<evidence type="ECO:0000256" key="2">
    <source>
        <dbReference type="SAM" id="SignalP"/>
    </source>
</evidence>
<evidence type="ECO:0000256" key="1">
    <source>
        <dbReference type="SAM" id="MobiDB-lite"/>
    </source>
</evidence>
<name>A0A8J4BF82_9CHLO</name>